<reference evidence="1" key="2">
    <citation type="journal article" date="2024" name="Plant">
        <title>Genomic evolution and insights into agronomic trait innovations of Sesamum species.</title>
        <authorList>
            <person name="Miao H."/>
            <person name="Wang L."/>
            <person name="Qu L."/>
            <person name="Liu H."/>
            <person name="Sun Y."/>
            <person name="Le M."/>
            <person name="Wang Q."/>
            <person name="Wei S."/>
            <person name="Zheng Y."/>
            <person name="Lin W."/>
            <person name="Duan Y."/>
            <person name="Cao H."/>
            <person name="Xiong S."/>
            <person name="Wang X."/>
            <person name="Wei L."/>
            <person name="Li C."/>
            <person name="Ma Q."/>
            <person name="Ju M."/>
            <person name="Zhao R."/>
            <person name="Li G."/>
            <person name="Mu C."/>
            <person name="Tian Q."/>
            <person name="Mei H."/>
            <person name="Zhang T."/>
            <person name="Gao T."/>
            <person name="Zhang H."/>
        </authorList>
    </citation>
    <scope>NUCLEOTIDE SEQUENCE</scope>
    <source>
        <strain evidence="1">KEN1</strain>
    </source>
</reference>
<name>A0AAW2WF49_9LAMI</name>
<organism evidence="1">
    <name type="scientific">Sesamum latifolium</name>
    <dbReference type="NCBI Taxonomy" id="2727402"/>
    <lineage>
        <taxon>Eukaryota</taxon>
        <taxon>Viridiplantae</taxon>
        <taxon>Streptophyta</taxon>
        <taxon>Embryophyta</taxon>
        <taxon>Tracheophyta</taxon>
        <taxon>Spermatophyta</taxon>
        <taxon>Magnoliopsida</taxon>
        <taxon>eudicotyledons</taxon>
        <taxon>Gunneridae</taxon>
        <taxon>Pentapetalae</taxon>
        <taxon>asterids</taxon>
        <taxon>lamiids</taxon>
        <taxon>Lamiales</taxon>
        <taxon>Pedaliaceae</taxon>
        <taxon>Sesamum</taxon>
    </lineage>
</organism>
<gene>
    <name evidence="1" type="ORF">Slati_2487800</name>
</gene>
<comment type="caution">
    <text evidence="1">The sequence shown here is derived from an EMBL/GenBank/DDBJ whole genome shotgun (WGS) entry which is preliminary data.</text>
</comment>
<dbReference type="AlphaFoldDB" id="A0AAW2WF49"/>
<accession>A0AAW2WF49</accession>
<protein>
    <submittedName>
        <fullName evidence="1">Uncharacterized protein</fullName>
    </submittedName>
</protein>
<evidence type="ECO:0000313" key="1">
    <source>
        <dbReference type="EMBL" id="KAL0440048.1"/>
    </source>
</evidence>
<proteinExistence type="predicted"/>
<sequence length="74" mass="8657">MQERGQPGSLWSEIISLHQHLEQAVLKLQDYPSSEKGKKKLEELWSSQVADFKKSVKFQCLLLGIVLKYYYHGY</sequence>
<dbReference type="EMBL" id="JACGWN010000008">
    <property type="protein sequence ID" value="KAL0440048.1"/>
    <property type="molecule type" value="Genomic_DNA"/>
</dbReference>
<reference evidence="1" key="1">
    <citation type="submission" date="2020-06" db="EMBL/GenBank/DDBJ databases">
        <authorList>
            <person name="Li T."/>
            <person name="Hu X."/>
            <person name="Zhang T."/>
            <person name="Song X."/>
            <person name="Zhang H."/>
            <person name="Dai N."/>
            <person name="Sheng W."/>
            <person name="Hou X."/>
            <person name="Wei L."/>
        </authorList>
    </citation>
    <scope>NUCLEOTIDE SEQUENCE</scope>
    <source>
        <strain evidence="1">KEN1</strain>
        <tissue evidence="1">Leaf</tissue>
    </source>
</reference>